<protein>
    <submittedName>
        <fullName evidence="2">Uncharacterized protein</fullName>
    </submittedName>
</protein>
<evidence type="ECO:0000256" key="1">
    <source>
        <dbReference type="SAM" id="MobiDB-lite"/>
    </source>
</evidence>
<dbReference type="Proteomes" id="UP000887159">
    <property type="component" value="Unassembled WGS sequence"/>
</dbReference>
<proteinExistence type="predicted"/>
<reference evidence="2" key="1">
    <citation type="submission" date="2020-08" db="EMBL/GenBank/DDBJ databases">
        <title>Multicomponent nature underlies the extraordinary mechanical properties of spider dragline silk.</title>
        <authorList>
            <person name="Kono N."/>
            <person name="Nakamura H."/>
            <person name="Mori M."/>
            <person name="Yoshida Y."/>
            <person name="Ohtoshi R."/>
            <person name="Malay A.D."/>
            <person name="Moran D.A.P."/>
            <person name="Tomita M."/>
            <person name="Numata K."/>
            <person name="Arakawa K."/>
        </authorList>
    </citation>
    <scope>NUCLEOTIDE SEQUENCE</scope>
</reference>
<dbReference type="AlphaFoldDB" id="A0A8X6V930"/>
<dbReference type="EMBL" id="BMAU01021210">
    <property type="protein sequence ID" value="GFX99392.1"/>
    <property type="molecule type" value="Genomic_DNA"/>
</dbReference>
<comment type="caution">
    <text evidence="2">The sequence shown here is derived from an EMBL/GenBank/DDBJ whole genome shotgun (WGS) entry which is preliminary data.</text>
</comment>
<evidence type="ECO:0000313" key="2">
    <source>
        <dbReference type="EMBL" id="GFX99392.1"/>
    </source>
</evidence>
<evidence type="ECO:0000313" key="3">
    <source>
        <dbReference type="Proteomes" id="UP000887159"/>
    </source>
</evidence>
<feature type="region of interest" description="Disordered" evidence="1">
    <location>
        <begin position="22"/>
        <end position="41"/>
    </location>
</feature>
<sequence>MKNASMKLRKWNSNDQTLMRTWEKEGLETHPRHPDDSSKIPSSKVLGIPWDVVHDYFTIDVKGLLQLDTSKPITKKNCASISSENTISWVLVTLHN</sequence>
<gene>
    <name evidence="2" type="ORF">TNCV_3023231</name>
</gene>
<name>A0A8X6V930_TRICX</name>
<feature type="compositionally biased region" description="Basic and acidic residues" evidence="1">
    <location>
        <begin position="22"/>
        <end position="38"/>
    </location>
</feature>
<accession>A0A8X6V930</accession>
<organism evidence="2 3">
    <name type="scientific">Trichonephila clavipes</name>
    <name type="common">Golden silk orbweaver</name>
    <name type="synonym">Nephila clavipes</name>
    <dbReference type="NCBI Taxonomy" id="2585209"/>
    <lineage>
        <taxon>Eukaryota</taxon>
        <taxon>Metazoa</taxon>
        <taxon>Ecdysozoa</taxon>
        <taxon>Arthropoda</taxon>
        <taxon>Chelicerata</taxon>
        <taxon>Arachnida</taxon>
        <taxon>Araneae</taxon>
        <taxon>Araneomorphae</taxon>
        <taxon>Entelegynae</taxon>
        <taxon>Araneoidea</taxon>
        <taxon>Nephilidae</taxon>
        <taxon>Trichonephila</taxon>
    </lineage>
</organism>
<keyword evidence="3" id="KW-1185">Reference proteome</keyword>